<keyword evidence="4" id="KW-0788">Thiol protease</keyword>
<dbReference type="PROSITE" id="PS50600">
    <property type="entry name" value="ULP_PROTEASE"/>
    <property type="match status" value="1"/>
</dbReference>
<protein>
    <submittedName>
        <fullName evidence="7">Sentrin-specific protease-like</fullName>
    </submittedName>
</protein>
<evidence type="ECO:0000256" key="2">
    <source>
        <dbReference type="ARBA" id="ARBA00022670"/>
    </source>
</evidence>
<evidence type="ECO:0000313" key="7">
    <source>
        <dbReference type="RefSeq" id="XP_003739097.1"/>
    </source>
</evidence>
<evidence type="ECO:0000259" key="5">
    <source>
        <dbReference type="PROSITE" id="PS50600"/>
    </source>
</evidence>
<evidence type="ECO:0000256" key="1">
    <source>
        <dbReference type="ARBA" id="ARBA00005234"/>
    </source>
</evidence>
<dbReference type="Pfam" id="PF02902">
    <property type="entry name" value="Peptidase_C48"/>
    <property type="match status" value="1"/>
</dbReference>
<dbReference type="SUPFAM" id="SSF54001">
    <property type="entry name" value="Cysteine proteinases"/>
    <property type="match status" value="1"/>
</dbReference>
<evidence type="ECO:0000256" key="4">
    <source>
        <dbReference type="ARBA" id="ARBA00022807"/>
    </source>
</evidence>
<dbReference type="GO" id="GO:0006508">
    <property type="term" value="P:proteolysis"/>
    <property type="evidence" value="ECO:0007669"/>
    <property type="project" value="UniProtKB-KW"/>
</dbReference>
<gene>
    <name evidence="7" type="primary">LOC100897578</name>
</gene>
<dbReference type="GO" id="GO:0005634">
    <property type="term" value="C:nucleus"/>
    <property type="evidence" value="ECO:0007669"/>
    <property type="project" value="TreeGrafter"/>
</dbReference>
<sequence length="241" mass="27557">MGKDIEGWQDVSVNPDVKRGERSSFEVPPLPDGLRLLIGKALEKSQDHVVSNISNQRVCVNDLKTLVGLQWLNDVIVNAYMALIVKRNRGDQRLPRALALDVYFHTFLRSNPIAAHQWTQKDDIFHYDSLLVPVNESNHRSLVTIDMRCKGIRYMDSLGRRNDDCLRRIVAFLTREASENERTQVFSNDWHCWSMQDLPRQENGSDCGVFALMFAEHASRDAATCSKQAGRKNEHERIGPP</sequence>
<name>A0AAJ6VV48_9ACAR</name>
<dbReference type="InterPro" id="IPR038765">
    <property type="entry name" value="Papain-like_cys_pep_sf"/>
</dbReference>
<dbReference type="PANTHER" id="PTHR12606:SF141">
    <property type="entry name" value="GH15225P-RELATED"/>
    <property type="match status" value="1"/>
</dbReference>
<keyword evidence="3" id="KW-0378">Hydrolase</keyword>
<accession>A0AAJ6VV48</accession>
<evidence type="ECO:0000313" key="6">
    <source>
        <dbReference type="Proteomes" id="UP000694867"/>
    </source>
</evidence>
<dbReference type="RefSeq" id="XP_003739097.1">
    <property type="nucleotide sequence ID" value="XM_003739049.1"/>
</dbReference>
<reference evidence="7" key="1">
    <citation type="submission" date="2025-08" db="UniProtKB">
        <authorList>
            <consortium name="RefSeq"/>
        </authorList>
    </citation>
    <scope>IDENTIFICATION</scope>
</reference>
<dbReference type="KEGG" id="goe:100897578"/>
<evidence type="ECO:0000256" key="3">
    <source>
        <dbReference type="ARBA" id="ARBA00022801"/>
    </source>
</evidence>
<dbReference type="InterPro" id="IPR003653">
    <property type="entry name" value="Peptidase_C48_C"/>
</dbReference>
<keyword evidence="2" id="KW-0645">Protease</keyword>
<feature type="domain" description="Ubiquitin-like protease family profile" evidence="5">
    <location>
        <begin position="56"/>
        <end position="218"/>
    </location>
</feature>
<proteinExistence type="inferred from homology"/>
<comment type="similarity">
    <text evidence="1">Belongs to the peptidase C48 family.</text>
</comment>
<keyword evidence="6" id="KW-1185">Reference proteome</keyword>
<dbReference type="GO" id="GO:0016926">
    <property type="term" value="P:protein desumoylation"/>
    <property type="evidence" value="ECO:0007669"/>
    <property type="project" value="TreeGrafter"/>
</dbReference>
<dbReference type="AlphaFoldDB" id="A0AAJ6VV48"/>
<dbReference type="Gene3D" id="3.40.395.10">
    <property type="entry name" value="Adenoviral Proteinase, Chain A"/>
    <property type="match status" value="1"/>
</dbReference>
<dbReference type="Proteomes" id="UP000694867">
    <property type="component" value="Unplaced"/>
</dbReference>
<dbReference type="PANTHER" id="PTHR12606">
    <property type="entry name" value="SENTRIN/SUMO-SPECIFIC PROTEASE"/>
    <property type="match status" value="1"/>
</dbReference>
<dbReference type="GO" id="GO:0016929">
    <property type="term" value="F:deSUMOylase activity"/>
    <property type="evidence" value="ECO:0007669"/>
    <property type="project" value="TreeGrafter"/>
</dbReference>
<dbReference type="GeneID" id="100897578"/>
<organism evidence="6 7">
    <name type="scientific">Galendromus occidentalis</name>
    <name type="common">western predatory mite</name>
    <dbReference type="NCBI Taxonomy" id="34638"/>
    <lineage>
        <taxon>Eukaryota</taxon>
        <taxon>Metazoa</taxon>
        <taxon>Ecdysozoa</taxon>
        <taxon>Arthropoda</taxon>
        <taxon>Chelicerata</taxon>
        <taxon>Arachnida</taxon>
        <taxon>Acari</taxon>
        <taxon>Parasitiformes</taxon>
        <taxon>Mesostigmata</taxon>
        <taxon>Gamasina</taxon>
        <taxon>Phytoseioidea</taxon>
        <taxon>Phytoseiidae</taxon>
        <taxon>Typhlodrominae</taxon>
        <taxon>Galendromus</taxon>
    </lineage>
</organism>